<dbReference type="EMBL" id="JAOYFC010000001">
    <property type="protein sequence ID" value="MCV6823541.1"/>
    <property type="molecule type" value="Genomic_DNA"/>
</dbReference>
<sequence length="141" mass="15842">MANKTQPTEQDVHAYLAAIEHEGKRADALKLNDIFKRVTGYNPVMWGEAIVGYGQYHYRYESGREGDFLATGFAPRKANFSVYIMPGYSDFGDILARLGKHKLGKACLYFNKLSDIDTDVLEELIGAGLRDLEGHWPVKPT</sequence>
<evidence type="ECO:0000259" key="1">
    <source>
        <dbReference type="Pfam" id="PF08818"/>
    </source>
</evidence>
<comment type="caution">
    <text evidence="2">The sequence shown here is derived from an EMBL/GenBank/DDBJ whole genome shotgun (WGS) entry which is preliminary data.</text>
</comment>
<evidence type="ECO:0000313" key="2">
    <source>
        <dbReference type="EMBL" id="MCV6823541.1"/>
    </source>
</evidence>
<gene>
    <name evidence="2" type="ORF">OH136_03145</name>
</gene>
<dbReference type="Pfam" id="PF08818">
    <property type="entry name" value="DUF1801"/>
    <property type="match status" value="1"/>
</dbReference>
<evidence type="ECO:0000313" key="3">
    <source>
        <dbReference type="Proteomes" id="UP001208041"/>
    </source>
</evidence>
<protein>
    <submittedName>
        <fullName evidence="2">DUF1801 domain-containing protein</fullName>
    </submittedName>
</protein>
<dbReference type="Proteomes" id="UP001208041">
    <property type="component" value="Unassembled WGS sequence"/>
</dbReference>
<dbReference type="SUPFAM" id="SSF159888">
    <property type="entry name" value="YdhG-like"/>
    <property type="match status" value="1"/>
</dbReference>
<dbReference type="AlphaFoldDB" id="A0AAE3LSJ8"/>
<proteinExistence type="predicted"/>
<dbReference type="InterPro" id="IPR014922">
    <property type="entry name" value="YdhG-like"/>
</dbReference>
<feature type="domain" description="YdhG-like" evidence="1">
    <location>
        <begin position="24"/>
        <end position="125"/>
    </location>
</feature>
<keyword evidence="3" id="KW-1185">Reference proteome</keyword>
<name>A0AAE3LSJ8_9RHOB</name>
<accession>A0AAE3LSJ8</accession>
<reference evidence="2" key="1">
    <citation type="submission" date="2022-10" db="EMBL/GenBank/DDBJ databases">
        <authorList>
            <person name="Yue Y."/>
        </authorList>
    </citation>
    <scope>NUCLEOTIDE SEQUENCE</scope>
    <source>
        <strain evidence="2">Z654</strain>
    </source>
</reference>
<organism evidence="2 3">
    <name type="scientific">Halocynthiibacter halioticoli</name>
    <dbReference type="NCBI Taxonomy" id="2986804"/>
    <lineage>
        <taxon>Bacteria</taxon>
        <taxon>Pseudomonadati</taxon>
        <taxon>Pseudomonadota</taxon>
        <taxon>Alphaproteobacteria</taxon>
        <taxon>Rhodobacterales</taxon>
        <taxon>Paracoccaceae</taxon>
        <taxon>Halocynthiibacter</taxon>
    </lineage>
</organism>
<dbReference type="RefSeq" id="WP_263952381.1">
    <property type="nucleotide sequence ID" value="NZ_JAOYFC010000001.1"/>
</dbReference>